<dbReference type="RefSeq" id="WP_394848600.1">
    <property type="nucleotide sequence ID" value="NZ_CP089982.1"/>
</dbReference>
<evidence type="ECO:0000256" key="1">
    <source>
        <dbReference type="SAM" id="MobiDB-lite"/>
    </source>
</evidence>
<dbReference type="Gene3D" id="1.25.40.10">
    <property type="entry name" value="Tetratricopeptide repeat domain"/>
    <property type="match status" value="1"/>
</dbReference>
<keyword evidence="2" id="KW-0472">Membrane</keyword>
<feature type="chain" id="PRO_5047550549" evidence="3">
    <location>
        <begin position="37"/>
        <end position="364"/>
    </location>
</feature>
<dbReference type="Pfam" id="PF08308">
    <property type="entry name" value="PEGA"/>
    <property type="match status" value="1"/>
</dbReference>
<feature type="transmembrane region" description="Helical" evidence="2">
    <location>
        <begin position="299"/>
        <end position="321"/>
    </location>
</feature>
<dbReference type="SUPFAM" id="SSF48452">
    <property type="entry name" value="TPR-like"/>
    <property type="match status" value="1"/>
</dbReference>
<evidence type="ECO:0000313" key="6">
    <source>
        <dbReference type="Proteomes" id="UP001379533"/>
    </source>
</evidence>
<dbReference type="InterPro" id="IPR013229">
    <property type="entry name" value="PEGA"/>
</dbReference>
<feature type="compositionally biased region" description="Basic and acidic residues" evidence="1">
    <location>
        <begin position="213"/>
        <end position="226"/>
    </location>
</feature>
<dbReference type="InterPro" id="IPR011990">
    <property type="entry name" value="TPR-like_helical_dom_sf"/>
</dbReference>
<feature type="region of interest" description="Disordered" evidence="1">
    <location>
        <begin position="208"/>
        <end position="229"/>
    </location>
</feature>
<evidence type="ECO:0000256" key="2">
    <source>
        <dbReference type="SAM" id="Phobius"/>
    </source>
</evidence>
<evidence type="ECO:0000313" key="5">
    <source>
        <dbReference type="EMBL" id="WXA97984.1"/>
    </source>
</evidence>
<gene>
    <name evidence="5" type="ORF">LZC95_14220</name>
</gene>
<feature type="domain" description="PEGA" evidence="4">
    <location>
        <begin position="147"/>
        <end position="198"/>
    </location>
</feature>
<feature type="transmembrane region" description="Helical" evidence="2">
    <location>
        <begin position="236"/>
        <end position="256"/>
    </location>
</feature>
<evidence type="ECO:0000256" key="3">
    <source>
        <dbReference type="SAM" id="SignalP"/>
    </source>
</evidence>
<reference evidence="5 6" key="1">
    <citation type="submission" date="2021-12" db="EMBL/GenBank/DDBJ databases">
        <title>Discovery of the Pendulisporaceae a myxobacterial family with distinct sporulation behavior and unique specialized metabolism.</title>
        <authorList>
            <person name="Garcia R."/>
            <person name="Popoff A."/>
            <person name="Bader C.D."/>
            <person name="Loehr J."/>
            <person name="Walesch S."/>
            <person name="Walt C."/>
            <person name="Boldt J."/>
            <person name="Bunk B."/>
            <person name="Haeckl F.J.F.P.J."/>
            <person name="Gunesch A.P."/>
            <person name="Birkelbach J."/>
            <person name="Nuebel U."/>
            <person name="Pietschmann T."/>
            <person name="Bach T."/>
            <person name="Mueller R."/>
        </authorList>
    </citation>
    <scope>NUCLEOTIDE SEQUENCE [LARGE SCALE GENOMIC DNA]</scope>
    <source>
        <strain evidence="5 6">MSr12523</strain>
    </source>
</reference>
<accession>A0ABZ2KIW4</accession>
<organism evidence="5 6">
    <name type="scientific">Pendulispora brunnea</name>
    <dbReference type="NCBI Taxonomy" id="2905690"/>
    <lineage>
        <taxon>Bacteria</taxon>
        <taxon>Pseudomonadati</taxon>
        <taxon>Myxococcota</taxon>
        <taxon>Myxococcia</taxon>
        <taxon>Myxococcales</taxon>
        <taxon>Sorangiineae</taxon>
        <taxon>Pendulisporaceae</taxon>
        <taxon>Pendulispora</taxon>
    </lineage>
</organism>
<sequence>MRSLKMAAVLRFLSSPRLILAGAVAALLLVPAAASAQGSGASPTAIREAEQRFEEGKTLFSQRKYADARLKFEQACAVHRTVNCPKNLGLAEFELGQYVEATTHLREFLQGIRVSGPAAAGLDADGVALIQKKYNEAFLRCGHLEVTAPAGASIVVEGRNLGTAPLRDTVDVPAGEHTVEAHTDAGILRQKVTVAQGEVAPVRLTDPNAGARVKVDGDSQRPDRPGHSSARTVTLVSLYGVAVLAAGAGIGLTLHAEARKGDADDRRGDLPSNGCTGVSSARCDDLRSLRDTYDTDKRWATVAFIGAGVFAAAATATFFLWPNTVSNERPAGKTTGRTAEGGVKGRVVPMLAPGLGGVGYAGTF</sequence>
<feature type="signal peptide" evidence="3">
    <location>
        <begin position="1"/>
        <end position="36"/>
    </location>
</feature>
<dbReference type="Proteomes" id="UP001379533">
    <property type="component" value="Chromosome"/>
</dbReference>
<keyword evidence="6" id="KW-1185">Reference proteome</keyword>
<evidence type="ECO:0000259" key="4">
    <source>
        <dbReference type="Pfam" id="PF08308"/>
    </source>
</evidence>
<proteinExistence type="predicted"/>
<protein>
    <submittedName>
        <fullName evidence="5">PEGA domain-containing protein</fullName>
    </submittedName>
</protein>
<keyword evidence="2" id="KW-1133">Transmembrane helix</keyword>
<name>A0ABZ2KIW4_9BACT</name>
<dbReference type="EMBL" id="CP089982">
    <property type="protein sequence ID" value="WXA97984.1"/>
    <property type="molecule type" value="Genomic_DNA"/>
</dbReference>
<keyword evidence="2" id="KW-0812">Transmembrane</keyword>
<keyword evidence="3" id="KW-0732">Signal</keyword>